<dbReference type="AlphaFoldDB" id="A0A383W7W5"/>
<keyword evidence="2" id="KW-1185">Reference proteome</keyword>
<sequence>MSAVVDDCCCPCRCGASGLLRQATNEANSSWPVLERWYNSSGGYTRAPASLQGPLAAGQPVIIEAGAIIPSAAEECSADAQAVDGGYISGSAEAKNSSSSGSGNVGGSGSVGRAAALTRWLLSYSAADGLLQSARLERYQL</sequence>
<gene>
    <name evidence="1" type="ORF">BQ4739_LOCUS13368</name>
</gene>
<accession>A0A383W7W5</accession>
<dbReference type="EMBL" id="FNXT01001186">
    <property type="protein sequence ID" value="SZX73262.1"/>
    <property type="molecule type" value="Genomic_DNA"/>
</dbReference>
<reference evidence="1 2" key="1">
    <citation type="submission" date="2016-10" db="EMBL/GenBank/DDBJ databases">
        <authorList>
            <person name="Cai Z."/>
        </authorList>
    </citation>
    <scope>NUCLEOTIDE SEQUENCE [LARGE SCALE GENOMIC DNA]</scope>
</reference>
<organism evidence="1 2">
    <name type="scientific">Tetradesmus obliquus</name>
    <name type="common">Green alga</name>
    <name type="synonym">Acutodesmus obliquus</name>
    <dbReference type="NCBI Taxonomy" id="3088"/>
    <lineage>
        <taxon>Eukaryota</taxon>
        <taxon>Viridiplantae</taxon>
        <taxon>Chlorophyta</taxon>
        <taxon>core chlorophytes</taxon>
        <taxon>Chlorophyceae</taxon>
        <taxon>CS clade</taxon>
        <taxon>Sphaeropleales</taxon>
        <taxon>Scenedesmaceae</taxon>
        <taxon>Tetradesmus</taxon>
    </lineage>
</organism>
<name>A0A383W7W5_TETOB</name>
<dbReference type="Proteomes" id="UP000256970">
    <property type="component" value="Unassembled WGS sequence"/>
</dbReference>
<protein>
    <submittedName>
        <fullName evidence="1">Uncharacterized protein</fullName>
    </submittedName>
</protein>
<proteinExistence type="predicted"/>
<evidence type="ECO:0000313" key="2">
    <source>
        <dbReference type="Proteomes" id="UP000256970"/>
    </source>
</evidence>
<evidence type="ECO:0000313" key="1">
    <source>
        <dbReference type="EMBL" id="SZX73262.1"/>
    </source>
</evidence>